<proteinExistence type="predicted"/>
<keyword evidence="1" id="KW-0812">Transmembrane</keyword>
<accession>A0A8B6BGB2</accession>
<gene>
    <name evidence="2" type="ORF">MGAL_10B009070</name>
</gene>
<reference evidence="2" key="1">
    <citation type="submission" date="2018-11" db="EMBL/GenBank/DDBJ databases">
        <authorList>
            <person name="Alioto T."/>
            <person name="Alioto T."/>
        </authorList>
    </citation>
    <scope>NUCLEOTIDE SEQUENCE</scope>
</reference>
<evidence type="ECO:0000256" key="1">
    <source>
        <dbReference type="SAM" id="Phobius"/>
    </source>
</evidence>
<sequence>MIHKSNQTRTYRLRKRRQASKFIGLLVMLCFILLPIIKRVTTDSTVYMDDMSDLQPSLHCNGLNITVPRIIWLFWDKGPKLAPNLQQACMKSWEIQNPEYETIHLNLLTAEKLIRRKEKYKDDVWNNISIQAKSDIIRVELLAKYGGVWVDATVRCNIPLIYWIEHITSVSHFFVFERTDLYITPAVRPHIASWFIASSNCSYIVQTLRKTIQHIWAKQPNPYQVYGYFWLHKVFLNLVKNDVTFFNAYTKMTFLSADGPHCREEGTWKMNKMTAVKCRKKYPKFGI</sequence>
<keyword evidence="3" id="KW-1185">Reference proteome</keyword>
<name>A0A8B6BGB2_MYTGA</name>
<evidence type="ECO:0000313" key="2">
    <source>
        <dbReference type="EMBL" id="VDH89579.1"/>
    </source>
</evidence>
<dbReference type="InterPro" id="IPR051706">
    <property type="entry name" value="Glycosyltransferase_domain"/>
</dbReference>
<dbReference type="PANTHER" id="PTHR32385:SF15">
    <property type="entry name" value="INOSITOL PHOSPHOCERAMIDE MANNOSYLTRANSFERASE 1"/>
    <property type="match status" value="1"/>
</dbReference>
<dbReference type="InterPro" id="IPR008441">
    <property type="entry name" value="AfumC-like_glycosyl_Trfase"/>
</dbReference>
<keyword evidence="1" id="KW-0472">Membrane</keyword>
<dbReference type="PANTHER" id="PTHR32385">
    <property type="entry name" value="MANNOSYL PHOSPHORYLINOSITOL CERAMIDE SYNTHASE"/>
    <property type="match status" value="1"/>
</dbReference>
<dbReference type="OrthoDB" id="405959at2759"/>
<dbReference type="SUPFAM" id="SSF53448">
    <property type="entry name" value="Nucleotide-diphospho-sugar transferases"/>
    <property type="match status" value="1"/>
</dbReference>
<evidence type="ECO:0000313" key="3">
    <source>
        <dbReference type="Proteomes" id="UP000596742"/>
    </source>
</evidence>
<dbReference type="Proteomes" id="UP000596742">
    <property type="component" value="Unassembled WGS sequence"/>
</dbReference>
<protein>
    <submittedName>
        <fullName evidence="2">Uncharacterized protein</fullName>
    </submittedName>
</protein>
<dbReference type="Pfam" id="PF05704">
    <property type="entry name" value="Caps_synth"/>
    <property type="match status" value="1"/>
</dbReference>
<dbReference type="InterPro" id="IPR029044">
    <property type="entry name" value="Nucleotide-diphossugar_trans"/>
</dbReference>
<comment type="caution">
    <text evidence="2">The sequence shown here is derived from an EMBL/GenBank/DDBJ whole genome shotgun (WGS) entry which is preliminary data.</text>
</comment>
<keyword evidence="1" id="KW-1133">Transmembrane helix</keyword>
<feature type="transmembrane region" description="Helical" evidence="1">
    <location>
        <begin position="21"/>
        <end position="37"/>
    </location>
</feature>
<dbReference type="GO" id="GO:0000030">
    <property type="term" value="F:mannosyltransferase activity"/>
    <property type="evidence" value="ECO:0007669"/>
    <property type="project" value="TreeGrafter"/>
</dbReference>
<dbReference type="GO" id="GO:0016020">
    <property type="term" value="C:membrane"/>
    <property type="evidence" value="ECO:0007669"/>
    <property type="project" value="GOC"/>
</dbReference>
<dbReference type="Gene3D" id="3.90.550.20">
    <property type="match status" value="1"/>
</dbReference>
<organism evidence="2 3">
    <name type="scientific">Mytilus galloprovincialis</name>
    <name type="common">Mediterranean mussel</name>
    <dbReference type="NCBI Taxonomy" id="29158"/>
    <lineage>
        <taxon>Eukaryota</taxon>
        <taxon>Metazoa</taxon>
        <taxon>Spiralia</taxon>
        <taxon>Lophotrochozoa</taxon>
        <taxon>Mollusca</taxon>
        <taxon>Bivalvia</taxon>
        <taxon>Autobranchia</taxon>
        <taxon>Pteriomorphia</taxon>
        <taxon>Mytilida</taxon>
        <taxon>Mytiloidea</taxon>
        <taxon>Mytilidae</taxon>
        <taxon>Mytilinae</taxon>
        <taxon>Mytilus</taxon>
    </lineage>
</organism>
<dbReference type="GO" id="GO:0051999">
    <property type="term" value="P:mannosyl-inositol phosphorylceramide biosynthetic process"/>
    <property type="evidence" value="ECO:0007669"/>
    <property type="project" value="TreeGrafter"/>
</dbReference>
<dbReference type="AlphaFoldDB" id="A0A8B6BGB2"/>
<dbReference type="EMBL" id="UYJE01000048">
    <property type="protein sequence ID" value="VDH89579.1"/>
    <property type="molecule type" value="Genomic_DNA"/>
</dbReference>